<feature type="domain" description="Amidohydrolase 3" evidence="1">
    <location>
        <begin position="305"/>
        <end position="366"/>
    </location>
</feature>
<comment type="caution">
    <text evidence="2">The sequence shown here is derived from an EMBL/GenBank/DDBJ whole genome shotgun (WGS) entry which is preliminary data.</text>
</comment>
<dbReference type="Gene3D" id="3.20.20.140">
    <property type="entry name" value="Metal-dependent hydrolases"/>
    <property type="match status" value="1"/>
</dbReference>
<dbReference type="GO" id="GO:0016810">
    <property type="term" value="F:hydrolase activity, acting on carbon-nitrogen (but not peptide) bonds"/>
    <property type="evidence" value="ECO:0007669"/>
    <property type="project" value="InterPro"/>
</dbReference>
<dbReference type="SUPFAM" id="SSF51556">
    <property type="entry name" value="Metallo-dependent hydrolases"/>
    <property type="match status" value="1"/>
</dbReference>
<proteinExistence type="predicted"/>
<keyword evidence="3" id="KW-1185">Reference proteome</keyword>
<dbReference type="InterPro" id="IPR051781">
    <property type="entry name" value="Metallo-dep_Hydrolase"/>
</dbReference>
<dbReference type="EMBL" id="JAJEQR010000050">
    <property type="protein sequence ID" value="MCC2232087.1"/>
    <property type="molecule type" value="Genomic_DNA"/>
</dbReference>
<dbReference type="SUPFAM" id="SSF51338">
    <property type="entry name" value="Composite domain of metallo-dependent hydrolases"/>
    <property type="match status" value="1"/>
</dbReference>
<accession>A0AAE3JGS2</accession>
<dbReference type="PANTHER" id="PTHR43135:SF3">
    <property type="entry name" value="ALPHA-D-RIBOSE 1-METHYLPHOSPHONATE 5-TRIPHOSPHATE DIPHOSPHATASE"/>
    <property type="match status" value="1"/>
</dbReference>
<sequence>MILKNAMIHVGDGTVRQGDIRIQAGKIAEVGNNLEGTDVRDLTGLDIFPGFMDAGNFLGTQDMAFYAHDWNENSSPITPYLDVWHSLDPDELSIQELYKAGITSMVVSPGNDNILGGTCAVVKTKGKNINKITVRRDVALKAAFMDHVIDIYKTKGGPKTPMGMASLLSNALADPNEGTDFRSRRTHLIMEQVKRGDIPILVACDTAVQMLRFLDVVKPYPDMKVIFTLSYQADRIADQLKERNAAVILGDSSRSSLHCHYQMNYGQLRKMADDGLPFGLTLLGTDMSWGRETVFWNVSRLLQGEEDKETAVKMLTVNPAEMFGVSDRIGAIKEGLDADLLIYRGNPFEKVNAVLLETMIEGETVFSFNGEEA</sequence>
<dbReference type="PANTHER" id="PTHR43135">
    <property type="entry name" value="ALPHA-D-RIBOSE 1-METHYLPHOSPHONATE 5-TRIPHOSPHATE DIPHOSPHATASE"/>
    <property type="match status" value="1"/>
</dbReference>
<name>A0AAE3JGS2_9FIRM</name>
<dbReference type="InterPro" id="IPR032466">
    <property type="entry name" value="Metal_Hydrolase"/>
</dbReference>
<reference evidence="2" key="1">
    <citation type="submission" date="2021-10" db="EMBL/GenBank/DDBJ databases">
        <title>Anaerobic single-cell dispensing facilitates the cultivation of human gut bacteria.</title>
        <authorList>
            <person name="Afrizal A."/>
        </authorList>
    </citation>
    <scope>NUCLEOTIDE SEQUENCE</scope>
    <source>
        <strain evidence="2">CLA-AA-H215</strain>
    </source>
</reference>
<evidence type="ECO:0000313" key="2">
    <source>
        <dbReference type="EMBL" id="MCC2232087.1"/>
    </source>
</evidence>
<evidence type="ECO:0000259" key="1">
    <source>
        <dbReference type="Pfam" id="PF07969"/>
    </source>
</evidence>
<dbReference type="InterPro" id="IPR013108">
    <property type="entry name" value="Amidohydro_3"/>
</dbReference>
<dbReference type="Proteomes" id="UP001198182">
    <property type="component" value="Unassembled WGS sequence"/>
</dbReference>
<gene>
    <name evidence="2" type="ORF">LKD81_13955</name>
</gene>
<organism evidence="2 3">
    <name type="scientific">Hominifimenecus microfluidus</name>
    <dbReference type="NCBI Taxonomy" id="2885348"/>
    <lineage>
        <taxon>Bacteria</taxon>
        <taxon>Bacillati</taxon>
        <taxon>Bacillota</taxon>
        <taxon>Clostridia</taxon>
        <taxon>Lachnospirales</taxon>
        <taxon>Lachnospiraceae</taxon>
        <taxon>Hominifimenecus</taxon>
    </lineage>
</organism>
<dbReference type="Pfam" id="PF07969">
    <property type="entry name" value="Amidohydro_3"/>
    <property type="match status" value="1"/>
</dbReference>
<dbReference type="InterPro" id="IPR011059">
    <property type="entry name" value="Metal-dep_hydrolase_composite"/>
</dbReference>
<protein>
    <submittedName>
        <fullName evidence="2">Amidohydrolase family protein</fullName>
    </submittedName>
</protein>
<evidence type="ECO:0000313" key="3">
    <source>
        <dbReference type="Proteomes" id="UP001198182"/>
    </source>
</evidence>
<dbReference type="RefSeq" id="WP_308454573.1">
    <property type="nucleotide sequence ID" value="NZ_JAJEQR010000050.1"/>
</dbReference>
<dbReference type="AlphaFoldDB" id="A0AAE3JGS2"/>